<organism evidence="3 4">
    <name type="scientific">Thermoleptolyngbya sichuanensis A183</name>
    <dbReference type="NCBI Taxonomy" id="2737172"/>
    <lineage>
        <taxon>Bacteria</taxon>
        <taxon>Bacillati</taxon>
        <taxon>Cyanobacteriota</taxon>
        <taxon>Cyanophyceae</taxon>
        <taxon>Oculatellales</taxon>
        <taxon>Oculatellaceae</taxon>
        <taxon>Thermoleptolyngbya</taxon>
        <taxon>Thermoleptolyngbya sichuanensis</taxon>
    </lineage>
</organism>
<name>A0A6M8BEN1_9CYAN</name>
<dbReference type="RefSeq" id="WP_172355726.1">
    <property type="nucleotide sequence ID" value="NZ_CP053661.1"/>
</dbReference>
<accession>A0A6M8BEN1</accession>
<evidence type="ECO:0000256" key="1">
    <source>
        <dbReference type="ARBA" id="ARBA00007884"/>
    </source>
</evidence>
<proteinExistence type="inferred from homology"/>
<dbReference type="KEGG" id="theu:HPC62_11350"/>
<comment type="similarity">
    <text evidence="1">Belongs to the CIA30 family.</text>
</comment>
<gene>
    <name evidence="3" type="ORF">HPC62_11350</name>
</gene>
<reference evidence="3 4" key="1">
    <citation type="submission" date="2020-05" db="EMBL/GenBank/DDBJ databases">
        <title>Complete genome sequence of of a novel Thermoleptolyngbya strain isolated from hot springs of Ganzi, Sichuan China.</title>
        <authorList>
            <person name="Tang J."/>
            <person name="Daroch M."/>
            <person name="Li L."/>
            <person name="Waleron K."/>
            <person name="Waleron M."/>
            <person name="Waleron M."/>
        </authorList>
    </citation>
    <scope>NUCLEOTIDE SEQUENCE [LARGE SCALE GENOMIC DNA]</scope>
    <source>
        <strain evidence="3 4">PKUAC-SCTA183</strain>
    </source>
</reference>
<protein>
    <submittedName>
        <fullName evidence="3">CIA30 family protein</fullName>
    </submittedName>
</protein>
<evidence type="ECO:0000313" key="3">
    <source>
        <dbReference type="EMBL" id="QKD82696.1"/>
    </source>
</evidence>
<dbReference type="Proteomes" id="UP000505210">
    <property type="component" value="Chromosome"/>
</dbReference>
<dbReference type="GO" id="GO:0010257">
    <property type="term" value="P:NADH dehydrogenase complex assembly"/>
    <property type="evidence" value="ECO:0007669"/>
    <property type="project" value="TreeGrafter"/>
</dbReference>
<dbReference type="InterPro" id="IPR008979">
    <property type="entry name" value="Galactose-bd-like_sf"/>
</dbReference>
<evidence type="ECO:0000313" key="4">
    <source>
        <dbReference type="Proteomes" id="UP000505210"/>
    </source>
</evidence>
<dbReference type="AlphaFoldDB" id="A0A6M8BEN1"/>
<dbReference type="InterPro" id="IPR039131">
    <property type="entry name" value="NDUFAF1"/>
</dbReference>
<dbReference type="PANTHER" id="PTHR13194">
    <property type="entry name" value="COMPLEX I INTERMEDIATE-ASSOCIATED PROTEIN 30"/>
    <property type="match status" value="1"/>
</dbReference>
<dbReference type="PANTHER" id="PTHR13194:SF19">
    <property type="entry name" value="NAD(P)-BINDING ROSSMANN-FOLD SUPERFAMILY PROTEIN"/>
    <property type="match status" value="1"/>
</dbReference>
<evidence type="ECO:0000259" key="2">
    <source>
        <dbReference type="Pfam" id="PF08547"/>
    </source>
</evidence>
<feature type="domain" description="NADH:ubiquinone oxidoreductase intermediate-associated protein 30" evidence="2">
    <location>
        <begin position="8"/>
        <end position="173"/>
    </location>
</feature>
<dbReference type="Pfam" id="PF08547">
    <property type="entry name" value="CIA30"/>
    <property type="match status" value="1"/>
</dbReference>
<sequence>MPTTLTLFDFSQPQPTLAAVWGPLNDGVMGGLSQSQFRQVGTSGVFSGRVSTENSGGFASVRTRDFEPPLDLSSYVGIELRLRGDGNRYKFFLRPENRWDGLAFCSSFDTLDDQWITVQLPFAQFAPVIRAKTVSGVSLDLSRIYSLQLMLSKFELDGRLNPHFAPGPFQLQIEAIAAYR</sequence>
<keyword evidence="4" id="KW-1185">Reference proteome</keyword>
<dbReference type="EMBL" id="CP053661">
    <property type="protein sequence ID" value="QKD82696.1"/>
    <property type="molecule type" value="Genomic_DNA"/>
</dbReference>
<dbReference type="InterPro" id="IPR013857">
    <property type="entry name" value="NADH-UbQ_OxRdtase-assoc_prot30"/>
</dbReference>
<dbReference type="GO" id="GO:0051082">
    <property type="term" value="F:unfolded protein binding"/>
    <property type="evidence" value="ECO:0007669"/>
    <property type="project" value="TreeGrafter"/>
</dbReference>
<dbReference type="SUPFAM" id="SSF49785">
    <property type="entry name" value="Galactose-binding domain-like"/>
    <property type="match status" value="1"/>
</dbReference>